<evidence type="ECO:0000256" key="3">
    <source>
        <dbReference type="ARBA" id="ARBA00011700"/>
    </source>
</evidence>
<dbReference type="InterPro" id="IPR050968">
    <property type="entry name" value="Cytochrome_c_oxidase_bac_sub4"/>
</dbReference>
<dbReference type="GO" id="GO:0015990">
    <property type="term" value="P:electron transport coupled proton transport"/>
    <property type="evidence" value="ECO:0007669"/>
    <property type="project" value="InterPro"/>
</dbReference>
<dbReference type="GO" id="GO:0009486">
    <property type="term" value="F:cytochrome bo3 ubiquinol oxidase activity"/>
    <property type="evidence" value="ECO:0007669"/>
    <property type="project" value="InterPro"/>
</dbReference>
<evidence type="ECO:0000256" key="10">
    <source>
        <dbReference type="ARBA" id="ARBA00023002"/>
    </source>
</evidence>
<evidence type="ECO:0000256" key="7">
    <source>
        <dbReference type="ARBA" id="ARBA00022692"/>
    </source>
</evidence>
<keyword evidence="8" id="KW-0249">Electron transport</keyword>
<evidence type="ECO:0000256" key="17">
    <source>
        <dbReference type="SAM" id="Phobius"/>
    </source>
</evidence>
<dbReference type="PANTHER" id="PTHR36835:SF1">
    <property type="entry name" value="CYTOCHROME BO(3) UBIQUINOL OXIDASE SUBUNIT 4"/>
    <property type="match status" value="1"/>
</dbReference>
<dbReference type="RefSeq" id="WP_188026754.1">
    <property type="nucleotide sequence ID" value="NZ_JACHGR010000006.1"/>
</dbReference>
<sequence length="109" mass="11959">MSHNTSHGGASHGSVKSYTTGFILSVILTVIPFWIVMEGALPQSTIILVIAVFAVAQILVQLGYFLHMNTKSDGGWNMIAFVFTVLIIAIIVVGSLWIMFHLNHNMMVQ</sequence>
<keyword evidence="5" id="KW-0813">Transport</keyword>
<evidence type="ECO:0000256" key="9">
    <source>
        <dbReference type="ARBA" id="ARBA00022989"/>
    </source>
</evidence>
<dbReference type="PANTHER" id="PTHR36835">
    <property type="entry name" value="CYTOCHROME BO(3) UBIQUINOL OXIDASE SUBUNIT 4"/>
    <property type="match status" value="1"/>
</dbReference>
<feature type="transmembrane region" description="Helical" evidence="17">
    <location>
        <begin position="46"/>
        <end position="66"/>
    </location>
</feature>
<keyword evidence="7 17" id="KW-0812">Transmembrane</keyword>
<keyword evidence="19" id="KW-1185">Reference proteome</keyword>
<comment type="function">
    <text evidence="12">Cytochrome bo(3) ubiquinol terminal oxidase is the component of the aerobic respiratory chain of E.coli that predominates when cells are grown at high aeration. Has proton pump activity across the membrane in addition to electron transfer, pumping 2 protons/electron.</text>
</comment>
<dbReference type="GO" id="GO:0015078">
    <property type="term" value="F:proton transmembrane transporter activity"/>
    <property type="evidence" value="ECO:0007669"/>
    <property type="project" value="TreeGrafter"/>
</dbReference>
<feature type="transmembrane region" description="Helical" evidence="17">
    <location>
        <begin position="78"/>
        <end position="100"/>
    </location>
</feature>
<evidence type="ECO:0000256" key="5">
    <source>
        <dbReference type="ARBA" id="ARBA00022448"/>
    </source>
</evidence>
<evidence type="ECO:0000256" key="15">
    <source>
        <dbReference type="ARBA" id="ARBA00031887"/>
    </source>
</evidence>
<dbReference type="InterPro" id="IPR005171">
    <property type="entry name" value="Cyt_c_oxidase_su4_prok"/>
</dbReference>
<dbReference type="NCBIfam" id="TIGR02847">
    <property type="entry name" value="CyoD"/>
    <property type="match status" value="1"/>
</dbReference>
<evidence type="ECO:0000256" key="14">
    <source>
        <dbReference type="ARBA" id="ARBA00030211"/>
    </source>
</evidence>
<proteinExistence type="inferred from homology"/>
<organism evidence="18 19">
    <name type="scientific">Tolumonas osonensis</name>
    <dbReference type="NCBI Taxonomy" id="675874"/>
    <lineage>
        <taxon>Bacteria</taxon>
        <taxon>Pseudomonadati</taxon>
        <taxon>Pseudomonadota</taxon>
        <taxon>Gammaproteobacteria</taxon>
        <taxon>Aeromonadales</taxon>
        <taxon>Aeromonadaceae</taxon>
        <taxon>Tolumonas</taxon>
    </lineage>
</organism>
<evidence type="ECO:0000256" key="1">
    <source>
        <dbReference type="ARBA" id="ARBA00004651"/>
    </source>
</evidence>
<evidence type="ECO:0000256" key="8">
    <source>
        <dbReference type="ARBA" id="ARBA00022982"/>
    </source>
</evidence>
<comment type="subcellular location">
    <subcellularLocation>
        <location evidence="1">Cell membrane</location>
        <topology evidence="1">Multi-pass membrane protein</topology>
    </subcellularLocation>
</comment>
<dbReference type="GO" id="GO:0009319">
    <property type="term" value="C:cytochrome o ubiquinol oxidase complex"/>
    <property type="evidence" value="ECO:0007669"/>
    <property type="project" value="TreeGrafter"/>
</dbReference>
<evidence type="ECO:0000256" key="4">
    <source>
        <dbReference type="ARBA" id="ARBA00014689"/>
    </source>
</evidence>
<comment type="subunit">
    <text evidence="3">Heterooctamer of two A chains, two B chains, two C chains and two D chains.</text>
</comment>
<accession>A0A841GNH0</accession>
<protein>
    <recommendedName>
        <fullName evidence="4">Cytochrome bo(3) ubiquinol oxidase subunit 4</fullName>
    </recommendedName>
    <alternativeName>
        <fullName evidence="16">Cytochrome o ubiquinol oxidase subunit 4</fullName>
    </alternativeName>
    <alternativeName>
        <fullName evidence="13">Oxidase bo(3) subunit 4</fullName>
    </alternativeName>
    <alternativeName>
        <fullName evidence="14">Ubiquinol oxidase polypeptide IV</fullName>
    </alternativeName>
    <alternativeName>
        <fullName evidence="15">Ubiquinol oxidase subunit 4</fullName>
    </alternativeName>
</protein>
<keyword evidence="10" id="KW-0560">Oxidoreductase</keyword>
<comment type="similarity">
    <text evidence="2">Belongs to the cytochrome c oxidase bacterial subunit 4 family.</text>
</comment>
<reference evidence="18 19" key="1">
    <citation type="submission" date="2020-08" db="EMBL/GenBank/DDBJ databases">
        <title>Genomic Encyclopedia of Type Strains, Phase IV (KMG-IV): sequencing the most valuable type-strain genomes for metagenomic binning, comparative biology and taxonomic classification.</title>
        <authorList>
            <person name="Goeker M."/>
        </authorList>
    </citation>
    <scope>NUCLEOTIDE SEQUENCE [LARGE SCALE GENOMIC DNA]</scope>
    <source>
        <strain evidence="18 19">DSM 22975</strain>
    </source>
</reference>
<evidence type="ECO:0000256" key="2">
    <source>
        <dbReference type="ARBA" id="ARBA00008079"/>
    </source>
</evidence>
<dbReference type="GO" id="GO:0019646">
    <property type="term" value="P:aerobic electron transport chain"/>
    <property type="evidence" value="ECO:0007669"/>
    <property type="project" value="TreeGrafter"/>
</dbReference>
<comment type="caution">
    <text evidence="18">The sequence shown here is derived from an EMBL/GenBank/DDBJ whole genome shotgun (WGS) entry which is preliminary data.</text>
</comment>
<evidence type="ECO:0000313" key="19">
    <source>
        <dbReference type="Proteomes" id="UP000585721"/>
    </source>
</evidence>
<dbReference type="InterPro" id="IPR014210">
    <property type="entry name" value="Cyt_o_ubiqinol_oxidase_su4"/>
</dbReference>
<evidence type="ECO:0000256" key="11">
    <source>
        <dbReference type="ARBA" id="ARBA00023136"/>
    </source>
</evidence>
<gene>
    <name evidence="18" type="ORF">HNR75_001942</name>
</gene>
<name>A0A841GNH0_9GAMM</name>
<evidence type="ECO:0000256" key="13">
    <source>
        <dbReference type="ARBA" id="ARBA00030071"/>
    </source>
</evidence>
<dbReference type="NCBIfam" id="NF007878">
    <property type="entry name" value="PRK10582.1"/>
    <property type="match status" value="1"/>
</dbReference>
<keyword evidence="6" id="KW-1003">Cell membrane</keyword>
<evidence type="ECO:0000256" key="6">
    <source>
        <dbReference type="ARBA" id="ARBA00022475"/>
    </source>
</evidence>
<dbReference type="EMBL" id="JACHGR010000006">
    <property type="protein sequence ID" value="MBB6056012.1"/>
    <property type="molecule type" value="Genomic_DNA"/>
</dbReference>
<keyword evidence="9 17" id="KW-1133">Transmembrane helix</keyword>
<dbReference type="Proteomes" id="UP000585721">
    <property type="component" value="Unassembled WGS sequence"/>
</dbReference>
<dbReference type="Pfam" id="PF03626">
    <property type="entry name" value="COX4_pro"/>
    <property type="match status" value="1"/>
</dbReference>
<evidence type="ECO:0000256" key="16">
    <source>
        <dbReference type="ARBA" id="ARBA00032185"/>
    </source>
</evidence>
<dbReference type="GO" id="GO:0005886">
    <property type="term" value="C:plasma membrane"/>
    <property type="evidence" value="ECO:0007669"/>
    <property type="project" value="UniProtKB-SubCell"/>
</dbReference>
<evidence type="ECO:0000256" key="12">
    <source>
        <dbReference type="ARBA" id="ARBA00025694"/>
    </source>
</evidence>
<feature type="transmembrane region" description="Helical" evidence="17">
    <location>
        <begin position="20"/>
        <end position="37"/>
    </location>
</feature>
<dbReference type="AlphaFoldDB" id="A0A841GNH0"/>
<evidence type="ECO:0000313" key="18">
    <source>
        <dbReference type="EMBL" id="MBB6056012.1"/>
    </source>
</evidence>
<keyword evidence="11 17" id="KW-0472">Membrane</keyword>